<evidence type="ECO:0000256" key="2">
    <source>
        <dbReference type="ARBA" id="ARBA00022777"/>
    </source>
</evidence>
<name>A0A6V8L3P3_9ACTN</name>
<keyword evidence="1" id="KW-0808">Transferase</keyword>
<dbReference type="Proteomes" id="UP000482960">
    <property type="component" value="Unassembled WGS sequence"/>
</dbReference>
<feature type="domain" description="Carbohydrate kinase PfkB" evidence="3">
    <location>
        <begin position="41"/>
        <end position="288"/>
    </location>
</feature>
<evidence type="ECO:0000256" key="1">
    <source>
        <dbReference type="ARBA" id="ARBA00022679"/>
    </source>
</evidence>
<proteinExistence type="predicted"/>
<dbReference type="PANTHER" id="PTHR42774">
    <property type="entry name" value="PHOSPHOTRANSFERASE SYSTEM TRANSPORT PROTEIN"/>
    <property type="match status" value="1"/>
</dbReference>
<evidence type="ECO:0000313" key="4">
    <source>
        <dbReference type="EMBL" id="GFJ89588.1"/>
    </source>
</evidence>
<reference evidence="4 5" key="2">
    <citation type="submission" date="2020-03" db="EMBL/GenBank/DDBJ databases">
        <authorList>
            <person name="Ichikawa N."/>
            <person name="Kimura A."/>
            <person name="Kitahashi Y."/>
            <person name="Uohara A."/>
        </authorList>
    </citation>
    <scope>NUCLEOTIDE SEQUENCE [LARGE SCALE GENOMIC DNA]</scope>
    <source>
        <strain evidence="4 5">NBRC 108638</strain>
    </source>
</reference>
<protein>
    <submittedName>
        <fullName evidence="4">Carbohydrate kinase</fullName>
    </submittedName>
</protein>
<dbReference type="Pfam" id="PF00294">
    <property type="entry name" value="PfkB"/>
    <property type="match status" value="1"/>
</dbReference>
<dbReference type="GO" id="GO:0016301">
    <property type="term" value="F:kinase activity"/>
    <property type="evidence" value="ECO:0007669"/>
    <property type="project" value="UniProtKB-KW"/>
</dbReference>
<dbReference type="PANTHER" id="PTHR42774:SF3">
    <property type="entry name" value="KETOHEXOKINASE"/>
    <property type="match status" value="1"/>
</dbReference>
<dbReference type="EMBL" id="BLPG01000001">
    <property type="protein sequence ID" value="GFJ89588.1"/>
    <property type="molecule type" value="Genomic_DNA"/>
</dbReference>
<gene>
    <name evidence="4" type="ORF">Prum_032300</name>
</gene>
<dbReference type="InterPro" id="IPR052562">
    <property type="entry name" value="Ketohexokinase-related"/>
</dbReference>
<reference evidence="4 5" key="1">
    <citation type="submission" date="2020-03" db="EMBL/GenBank/DDBJ databases">
        <title>Whole genome shotgun sequence of Phytohabitans rumicis NBRC 108638.</title>
        <authorList>
            <person name="Komaki H."/>
            <person name="Tamura T."/>
        </authorList>
    </citation>
    <scope>NUCLEOTIDE SEQUENCE [LARGE SCALE GENOMIC DNA]</scope>
    <source>
        <strain evidence="4 5">NBRC 108638</strain>
    </source>
</reference>
<dbReference type="PROSITE" id="PS00584">
    <property type="entry name" value="PFKB_KINASES_2"/>
    <property type="match status" value="1"/>
</dbReference>
<accession>A0A6V8L3P3</accession>
<dbReference type="SUPFAM" id="SSF53613">
    <property type="entry name" value="Ribokinase-like"/>
    <property type="match status" value="1"/>
</dbReference>
<dbReference type="Gene3D" id="3.40.1190.20">
    <property type="match status" value="1"/>
</dbReference>
<dbReference type="CDD" id="cd01942">
    <property type="entry name" value="ribokinase_group_A"/>
    <property type="match status" value="1"/>
</dbReference>
<dbReference type="InterPro" id="IPR002173">
    <property type="entry name" value="Carboh/pur_kinase_PfkB_CS"/>
</dbReference>
<sequence>MTESQPPDVFLSGLLFADIVFSGMPKPPTLGTETWTRGMDSGPGGIANFAVALRRLGLRTALAAAFGADMLGDYCWAELAGREGVDLSGSRRFPGWRTPVTVSLAYDEDRALVTHGQPPPLAADELVGQPPASRAAAVHIGEEPQSWLARAQAQGTLVFADLGWDPSGSWAPEVLEQLSHCHAFLPNAGEAMRYTATDSPAAALTRLAELVPVAVVTLGPDGALAIDNTTGESDSVRGLPVTTLDPTGAGDVFGAAFIFATLANLPLAERLRFANLAAALSVQRLGGAMAAPGWADIAEWWRTTRAGDPDLGRDYAFLNDCIPDNVISEGWDNP</sequence>
<keyword evidence="5" id="KW-1185">Reference proteome</keyword>
<keyword evidence="2 4" id="KW-0418">Kinase</keyword>
<dbReference type="InterPro" id="IPR011611">
    <property type="entry name" value="PfkB_dom"/>
</dbReference>
<comment type="caution">
    <text evidence="4">The sequence shown here is derived from an EMBL/GenBank/DDBJ whole genome shotgun (WGS) entry which is preliminary data.</text>
</comment>
<dbReference type="AlphaFoldDB" id="A0A6V8L3P3"/>
<evidence type="ECO:0000259" key="3">
    <source>
        <dbReference type="Pfam" id="PF00294"/>
    </source>
</evidence>
<dbReference type="InterPro" id="IPR029056">
    <property type="entry name" value="Ribokinase-like"/>
</dbReference>
<dbReference type="RefSeq" id="WP_218577253.1">
    <property type="nucleotide sequence ID" value="NZ_BAABJB010000007.1"/>
</dbReference>
<evidence type="ECO:0000313" key="5">
    <source>
        <dbReference type="Proteomes" id="UP000482960"/>
    </source>
</evidence>
<organism evidence="4 5">
    <name type="scientific">Phytohabitans rumicis</name>
    <dbReference type="NCBI Taxonomy" id="1076125"/>
    <lineage>
        <taxon>Bacteria</taxon>
        <taxon>Bacillati</taxon>
        <taxon>Actinomycetota</taxon>
        <taxon>Actinomycetes</taxon>
        <taxon>Micromonosporales</taxon>
        <taxon>Micromonosporaceae</taxon>
    </lineage>
</organism>